<accession>A0A549T9I0</accession>
<keyword evidence="2" id="KW-0808">Transferase</keyword>
<keyword evidence="3" id="KW-1185">Reference proteome</keyword>
<dbReference type="PROSITE" id="PS51186">
    <property type="entry name" value="GNAT"/>
    <property type="match status" value="1"/>
</dbReference>
<dbReference type="InterPro" id="IPR000182">
    <property type="entry name" value="GNAT_dom"/>
</dbReference>
<reference evidence="2 3" key="1">
    <citation type="submission" date="2019-07" db="EMBL/GenBank/DDBJ databases">
        <title>Ln-dependent methylotrophs.</title>
        <authorList>
            <person name="Tani A."/>
        </authorList>
    </citation>
    <scope>NUCLEOTIDE SEQUENCE [LARGE SCALE GENOMIC DNA]</scope>
    <source>
        <strain evidence="2 3">SM12</strain>
    </source>
</reference>
<evidence type="ECO:0000313" key="3">
    <source>
        <dbReference type="Proteomes" id="UP000316801"/>
    </source>
</evidence>
<evidence type="ECO:0000259" key="1">
    <source>
        <dbReference type="PROSITE" id="PS51186"/>
    </source>
</evidence>
<dbReference type="GO" id="GO:0016747">
    <property type="term" value="F:acyltransferase activity, transferring groups other than amino-acyl groups"/>
    <property type="evidence" value="ECO:0007669"/>
    <property type="project" value="InterPro"/>
</dbReference>
<dbReference type="Gene3D" id="3.40.630.30">
    <property type="match status" value="1"/>
</dbReference>
<dbReference type="InterPro" id="IPR051531">
    <property type="entry name" value="N-acetyltransferase"/>
</dbReference>
<dbReference type="InterPro" id="IPR016181">
    <property type="entry name" value="Acyl_CoA_acyltransferase"/>
</dbReference>
<dbReference type="Pfam" id="PF13302">
    <property type="entry name" value="Acetyltransf_3"/>
    <property type="match status" value="1"/>
</dbReference>
<dbReference type="PANTHER" id="PTHR43792:SF16">
    <property type="entry name" value="N-ACETYLTRANSFERASE DOMAIN-CONTAINING PROTEIN"/>
    <property type="match status" value="1"/>
</dbReference>
<proteinExistence type="predicted"/>
<sequence length="184" mass="20606">MPDMPILETERLILRPHSLADYPDFTALWADETVVRHIGGKPSTAEASWIRLMNRAGMWHYMGFGFLAIEERQSGCFVGEAGFHEVRRDMTPSLVGTLETGWVLLPKFHGRGYAREAMTALIGWADERFAGRMMTAIIAPENTPSRILASRLGFTEFARANYHGDVVVLRRPVTAETPGNMAKI</sequence>
<name>A0A549T9I0_9HYPH</name>
<dbReference type="AlphaFoldDB" id="A0A549T9I0"/>
<dbReference type="SUPFAM" id="SSF55729">
    <property type="entry name" value="Acyl-CoA N-acyltransferases (Nat)"/>
    <property type="match status" value="1"/>
</dbReference>
<dbReference type="EMBL" id="VJMG01000030">
    <property type="protein sequence ID" value="TRL38531.1"/>
    <property type="molecule type" value="Genomic_DNA"/>
</dbReference>
<comment type="caution">
    <text evidence="2">The sequence shown here is derived from an EMBL/GenBank/DDBJ whole genome shotgun (WGS) entry which is preliminary data.</text>
</comment>
<dbReference type="PANTHER" id="PTHR43792">
    <property type="entry name" value="GNAT FAMILY, PUTATIVE (AFU_ORTHOLOGUE AFUA_3G00765)-RELATED-RELATED"/>
    <property type="match status" value="1"/>
</dbReference>
<dbReference type="RefSeq" id="WP_143125514.1">
    <property type="nucleotide sequence ID" value="NZ_VJMG01000030.1"/>
</dbReference>
<protein>
    <submittedName>
        <fullName evidence="2">GNAT family N-acetyltransferase</fullName>
    </submittedName>
</protein>
<dbReference type="Proteomes" id="UP000316801">
    <property type="component" value="Unassembled WGS sequence"/>
</dbReference>
<gene>
    <name evidence="2" type="ORF">FNA46_12380</name>
</gene>
<evidence type="ECO:0000313" key="2">
    <source>
        <dbReference type="EMBL" id="TRL38531.1"/>
    </source>
</evidence>
<feature type="domain" description="N-acetyltransferase" evidence="1">
    <location>
        <begin position="12"/>
        <end position="174"/>
    </location>
</feature>
<organism evidence="2 3">
    <name type="scientific">Rhizobium straminoryzae</name>
    <dbReference type="NCBI Taxonomy" id="1387186"/>
    <lineage>
        <taxon>Bacteria</taxon>
        <taxon>Pseudomonadati</taxon>
        <taxon>Pseudomonadota</taxon>
        <taxon>Alphaproteobacteria</taxon>
        <taxon>Hyphomicrobiales</taxon>
        <taxon>Rhizobiaceae</taxon>
        <taxon>Rhizobium/Agrobacterium group</taxon>
        <taxon>Rhizobium</taxon>
    </lineage>
</organism>